<keyword evidence="3" id="KW-1185">Reference proteome</keyword>
<dbReference type="RefSeq" id="WP_013424023.1">
    <property type="nucleotide sequence ID" value="NC_014666.1"/>
</dbReference>
<organism evidence="2 3">
    <name type="scientific">Pseudofrankia inefficax (strain DSM 45817 / CECT 9037 / DDB 130130 / EuI1c)</name>
    <name type="common">Frankia inefficax</name>
    <dbReference type="NCBI Taxonomy" id="298654"/>
    <lineage>
        <taxon>Bacteria</taxon>
        <taxon>Bacillati</taxon>
        <taxon>Actinomycetota</taxon>
        <taxon>Actinomycetes</taxon>
        <taxon>Frankiales</taxon>
        <taxon>Frankiaceae</taxon>
        <taxon>Pseudofrankia</taxon>
    </lineage>
</organism>
<proteinExistence type="predicted"/>
<dbReference type="InterPro" id="IPR034660">
    <property type="entry name" value="DinB/YfiT-like"/>
</dbReference>
<dbReference type="NCBIfam" id="TIGR03083">
    <property type="entry name" value="maleylpyruvate isomerase family mycothiol-dependent enzyme"/>
    <property type="match status" value="1"/>
</dbReference>
<dbReference type="InterPro" id="IPR017517">
    <property type="entry name" value="Maleyloyr_isom"/>
</dbReference>
<dbReference type="STRING" id="298654.FraEuI1c_2879"/>
<reference evidence="2 3" key="1">
    <citation type="submission" date="2010-10" db="EMBL/GenBank/DDBJ databases">
        <title>Complete sequence of Frankia sp. EuI1c.</title>
        <authorList>
            <consortium name="US DOE Joint Genome Institute"/>
            <person name="Lucas S."/>
            <person name="Copeland A."/>
            <person name="Lapidus A."/>
            <person name="Cheng J.-F."/>
            <person name="Bruce D."/>
            <person name="Goodwin L."/>
            <person name="Pitluck S."/>
            <person name="Chertkov O."/>
            <person name="Detter J.C."/>
            <person name="Han C."/>
            <person name="Tapia R."/>
            <person name="Land M."/>
            <person name="Hauser L."/>
            <person name="Jeffries C."/>
            <person name="Kyrpides N."/>
            <person name="Ivanova N."/>
            <person name="Mikhailova N."/>
            <person name="Beauchemin N."/>
            <person name="Sen A."/>
            <person name="Sur S.A."/>
            <person name="Gtari M."/>
            <person name="Wall L."/>
            <person name="Tisa L."/>
            <person name="Woyke T."/>
        </authorList>
    </citation>
    <scope>NUCLEOTIDE SEQUENCE [LARGE SCALE GENOMIC DNA]</scope>
    <source>
        <strain evidence="3">DSM 45817 / CECT 9037 / EuI1c</strain>
    </source>
</reference>
<evidence type="ECO:0000259" key="1">
    <source>
        <dbReference type="Pfam" id="PF11716"/>
    </source>
</evidence>
<evidence type="ECO:0000313" key="3">
    <source>
        <dbReference type="Proteomes" id="UP000002484"/>
    </source>
</evidence>
<dbReference type="NCBIfam" id="TIGR03084">
    <property type="entry name" value="TIGR03084 family metal-binding protein"/>
    <property type="match status" value="1"/>
</dbReference>
<dbReference type="OrthoDB" id="113180at2"/>
<dbReference type="InterPro" id="IPR024344">
    <property type="entry name" value="MDMPI_metal-binding"/>
</dbReference>
<feature type="domain" description="Mycothiol-dependent maleylpyruvate isomerase metal-binding" evidence="1">
    <location>
        <begin position="12"/>
        <end position="144"/>
    </location>
</feature>
<dbReference type="eggNOG" id="ENOG502Z7S3">
    <property type="taxonomic scope" value="Bacteria"/>
</dbReference>
<dbReference type="InParanoid" id="E3J926"/>
<dbReference type="Pfam" id="PF11716">
    <property type="entry name" value="MDMPI_N"/>
    <property type="match status" value="1"/>
</dbReference>
<evidence type="ECO:0000313" key="2">
    <source>
        <dbReference type="EMBL" id="ADP80905.1"/>
    </source>
</evidence>
<dbReference type="Proteomes" id="UP000002484">
    <property type="component" value="Chromosome"/>
</dbReference>
<dbReference type="GO" id="GO:0046872">
    <property type="term" value="F:metal ion binding"/>
    <property type="evidence" value="ECO:0007669"/>
    <property type="project" value="InterPro"/>
</dbReference>
<dbReference type="Gene3D" id="1.20.120.450">
    <property type="entry name" value="dinb family like domain"/>
    <property type="match status" value="1"/>
</dbReference>
<gene>
    <name evidence="2" type="ordered locus">FraEuI1c_2879</name>
</gene>
<dbReference type="HOGENOM" id="CLU_067335_0_0_11"/>
<sequence>MTDLDRIRTALLAEQTALDEVVSGLSPDRLALGTPSPGWSILDQVAHLAYFDDTAALAIEDVEAFRAAEKVMRSFPTVDEATLRRDESPDARLAAWRANRVRLARACATLADTDRVVWYGPPMGARSFVSARLMECWAHGEDVRDTVGAPPSDTDRLREIATIGVNTRKWSYANRGLVMPDRAVRVELTARSGDRWAFGPQGAADVVAGTALDFCHVVTQRRHLGDTALVVTGAAARGWMEIAQAFAGAPTMRPRAGGTP</sequence>
<dbReference type="SUPFAM" id="SSF109854">
    <property type="entry name" value="DinB/YfiT-like putative metalloenzymes"/>
    <property type="match status" value="1"/>
</dbReference>
<dbReference type="InterPro" id="IPR017518">
    <property type="entry name" value="CHP03084"/>
</dbReference>
<protein>
    <recommendedName>
        <fullName evidence="1">Mycothiol-dependent maleylpyruvate isomerase metal-binding domain-containing protein</fullName>
    </recommendedName>
</protein>
<dbReference type="AlphaFoldDB" id="E3J926"/>
<dbReference type="EMBL" id="CP002299">
    <property type="protein sequence ID" value="ADP80905.1"/>
    <property type="molecule type" value="Genomic_DNA"/>
</dbReference>
<accession>E3J926</accession>
<dbReference type="KEGG" id="fri:FraEuI1c_2879"/>
<name>E3J926_PSEI1</name>